<evidence type="ECO:0000313" key="3">
    <source>
        <dbReference type="EMBL" id="KPV48494.1"/>
    </source>
</evidence>
<keyword evidence="2" id="KW-0812">Transmembrane</keyword>
<gene>
    <name evidence="3" type="ORF">SE17_37770</name>
</gene>
<protein>
    <submittedName>
        <fullName evidence="3">Uncharacterized protein</fullName>
    </submittedName>
</protein>
<feature type="non-terminal residue" evidence="3">
    <location>
        <position position="94"/>
    </location>
</feature>
<reference evidence="3 4" key="1">
    <citation type="submission" date="2015-09" db="EMBL/GenBank/DDBJ databases">
        <title>Draft genome sequence of Kouleothrix aurantiaca JCM 19913.</title>
        <authorList>
            <person name="Hemp J."/>
        </authorList>
    </citation>
    <scope>NUCLEOTIDE SEQUENCE [LARGE SCALE GENOMIC DNA]</scope>
    <source>
        <strain evidence="3 4">COM-B</strain>
    </source>
</reference>
<keyword evidence="2" id="KW-0472">Membrane</keyword>
<dbReference type="AlphaFoldDB" id="A0A0P9CZE8"/>
<dbReference type="EMBL" id="LJCR01002608">
    <property type="protein sequence ID" value="KPV48494.1"/>
    <property type="molecule type" value="Genomic_DNA"/>
</dbReference>
<keyword evidence="2" id="KW-1133">Transmembrane helix</keyword>
<proteinExistence type="predicted"/>
<name>A0A0P9CZE8_9CHLR</name>
<evidence type="ECO:0000313" key="4">
    <source>
        <dbReference type="Proteomes" id="UP000050509"/>
    </source>
</evidence>
<keyword evidence="4" id="KW-1185">Reference proteome</keyword>
<organism evidence="3 4">
    <name type="scientific">Kouleothrix aurantiaca</name>
    <dbReference type="NCBI Taxonomy" id="186479"/>
    <lineage>
        <taxon>Bacteria</taxon>
        <taxon>Bacillati</taxon>
        <taxon>Chloroflexota</taxon>
        <taxon>Chloroflexia</taxon>
        <taxon>Chloroflexales</taxon>
        <taxon>Roseiflexineae</taxon>
        <taxon>Roseiflexaceae</taxon>
        <taxon>Kouleothrix</taxon>
    </lineage>
</organism>
<evidence type="ECO:0000256" key="2">
    <source>
        <dbReference type="SAM" id="Phobius"/>
    </source>
</evidence>
<comment type="caution">
    <text evidence="3">The sequence shown here is derived from an EMBL/GenBank/DDBJ whole genome shotgun (WGS) entry which is preliminary data.</text>
</comment>
<sequence length="94" mass="10126">MVRQQSLPYSPAAPAAPSPRRERRAPAGVGLAVSFVLALAFWKAIVVLRDYPAFILPTPEAVFSRLLLELSSGTLRHHALLTLTESLGGFAMAL</sequence>
<dbReference type="Proteomes" id="UP000050509">
    <property type="component" value="Unassembled WGS sequence"/>
</dbReference>
<feature type="transmembrane region" description="Helical" evidence="2">
    <location>
        <begin position="27"/>
        <end position="45"/>
    </location>
</feature>
<evidence type="ECO:0000256" key="1">
    <source>
        <dbReference type="SAM" id="MobiDB-lite"/>
    </source>
</evidence>
<feature type="region of interest" description="Disordered" evidence="1">
    <location>
        <begin position="1"/>
        <end position="22"/>
    </location>
</feature>
<accession>A0A0P9CZE8</accession>